<comment type="cofactor">
    <cofactor evidence="1">
        <name>Mn(2+)</name>
        <dbReference type="ChEBI" id="CHEBI:29035"/>
    </cofactor>
</comment>
<comment type="caution">
    <text evidence="17">The sequence shown here is derived from an EMBL/GenBank/DDBJ whole genome shotgun (WGS) entry which is preliminary data.</text>
</comment>
<keyword evidence="4 17" id="KW-0328">Glycosyltransferase</keyword>
<dbReference type="GO" id="GO:0005795">
    <property type="term" value="C:Golgi stack"/>
    <property type="evidence" value="ECO:0007669"/>
    <property type="project" value="InterPro"/>
</dbReference>
<keyword evidence="8" id="KW-0735">Signal-anchor</keyword>
<evidence type="ECO:0000313" key="17">
    <source>
        <dbReference type="EMBL" id="RWS19634.1"/>
    </source>
</evidence>
<dbReference type="UniPathway" id="UPA00378"/>
<dbReference type="PANTHER" id="PTHR12871:SF0">
    <property type="entry name" value="ALPHA-1,6-MANNOSYL-GLYCOPROTEIN 2-BETA-N-ACETYLGLUCOSAMINYLTRANSFERASE"/>
    <property type="match status" value="1"/>
</dbReference>
<dbReference type="GO" id="GO:0000139">
    <property type="term" value="C:Golgi membrane"/>
    <property type="evidence" value="ECO:0007669"/>
    <property type="project" value="UniProtKB-SubCell"/>
</dbReference>
<evidence type="ECO:0000256" key="12">
    <source>
        <dbReference type="ARBA" id="ARBA00023157"/>
    </source>
</evidence>
<evidence type="ECO:0000256" key="2">
    <source>
        <dbReference type="ARBA" id="ARBA00004323"/>
    </source>
</evidence>
<keyword evidence="10" id="KW-0333">Golgi apparatus</keyword>
<evidence type="ECO:0000256" key="11">
    <source>
        <dbReference type="ARBA" id="ARBA00023136"/>
    </source>
</evidence>
<keyword evidence="16" id="KW-0732">Signal</keyword>
<evidence type="ECO:0000256" key="3">
    <source>
        <dbReference type="ARBA" id="ARBA00004922"/>
    </source>
</evidence>
<dbReference type="GO" id="GO:0008455">
    <property type="term" value="F:alpha-1,6-mannosylglycoprotein 2-beta-N-acetylglucosaminyltransferase activity"/>
    <property type="evidence" value="ECO:0007669"/>
    <property type="project" value="InterPro"/>
</dbReference>
<evidence type="ECO:0000256" key="5">
    <source>
        <dbReference type="ARBA" id="ARBA00022679"/>
    </source>
</evidence>
<dbReference type="GO" id="GO:0006487">
    <property type="term" value="P:protein N-linked glycosylation"/>
    <property type="evidence" value="ECO:0007669"/>
    <property type="project" value="TreeGrafter"/>
</dbReference>
<dbReference type="EMBL" id="NCKV01024112">
    <property type="protein sequence ID" value="RWS19634.1"/>
    <property type="molecule type" value="Genomic_DNA"/>
</dbReference>
<feature type="chain" id="PRO_5018969510" evidence="16">
    <location>
        <begin position="27"/>
        <end position="157"/>
    </location>
</feature>
<evidence type="ECO:0000256" key="8">
    <source>
        <dbReference type="ARBA" id="ARBA00022968"/>
    </source>
</evidence>
<dbReference type="OrthoDB" id="6019616at2759"/>
<reference evidence="17 18" key="1">
    <citation type="journal article" date="2018" name="Gigascience">
        <title>Genomes of trombidid mites reveal novel predicted allergens and laterally-transferred genes associated with secondary metabolism.</title>
        <authorList>
            <person name="Dong X."/>
            <person name="Chaisiri K."/>
            <person name="Xia D."/>
            <person name="Armstrong S.D."/>
            <person name="Fang Y."/>
            <person name="Donnelly M.J."/>
            <person name="Kadowaki T."/>
            <person name="McGarry J.W."/>
            <person name="Darby A.C."/>
            <person name="Makepeace B.L."/>
        </authorList>
    </citation>
    <scope>NUCLEOTIDE SEQUENCE [LARGE SCALE GENOMIC DNA]</scope>
    <source>
        <strain evidence="17">UoL-UT</strain>
    </source>
</reference>
<dbReference type="VEuPathDB" id="VectorBase:LDEU012406"/>
<protein>
    <submittedName>
        <fullName evidence="17">Alpha-1:6-mannosyl-glycoprotein 2-beta-N-acetylglucosaminyltransferase-like protein</fullName>
    </submittedName>
</protein>
<dbReference type="Proteomes" id="UP000288716">
    <property type="component" value="Unassembled WGS sequence"/>
</dbReference>
<dbReference type="STRING" id="299467.A0A443RWS1"/>
<feature type="signal peptide" evidence="16">
    <location>
        <begin position="1"/>
        <end position="26"/>
    </location>
</feature>
<keyword evidence="9" id="KW-1133">Transmembrane helix</keyword>
<evidence type="ECO:0000256" key="10">
    <source>
        <dbReference type="ARBA" id="ARBA00023034"/>
    </source>
</evidence>
<keyword evidence="12" id="KW-1015">Disulfide bond</keyword>
<dbReference type="GO" id="GO:0009312">
    <property type="term" value="P:oligosaccharide biosynthetic process"/>
    <property type="evidence" value="ECO:0007669"/>
    <property type="project" value="InterPro"/>
</dbReference>
<evidence type="ECO:0000256" key="9">
    <source>
        <dbReference type="ARBA" id="ARBA00022989"/>
    </source>
</evidence>
<evidence type="ECO:0000256" key="15">
    <source>
        <dbReference type="PIRSR" id="PIRSR607754-1"/>
    </source>
</evidence>
<sequence>ISLILLFIVSFLSLSILITTFKQSKCDNNSYGNKKFYESLFKTEFFINEIIEKQIILNEDVFGAFNENDLIIAIQVQHRSNYLKISINLLKKLKGIEQTLLLFSYSFFDPEINKIVREIKFAKVMQIIFPNSTQLFPRSFPVMILMIVREKCQKKRQ</sequence>
<evidence type="ECO:0000256" key="14">
    <source>
        <dbReference type="ARBA" id="ARBA00023211"/>
    </source>
</evidence>
<name>A0A443RWS1_9ACAR</name>
<comment type="pathway">
    <text evidence="3">Protein modification; protein glycosylation.</text>
</comment>
<evidence type="ECO:0000256" key="16">
    <source>
        <dbReference type="SAM" id="SignalP"/>
    </source>
</evidence>
<evidence type="ECO:0000256" key="13">
    <source>
        <dbReference type="ARBA" id="ARBA00023180"/>
    </source>
</evidence>
<keyword evidence="11" id="KW-0472">Membrane</keyword>
<keyword evidence="7" id="KW-0479">Metal-binding</keyword>
<keyword evidence="6" id="KW-0812">Transmembrane</keyword>
<gene>
    <name evidence="17" type="ORF">B4U80_03754</name>
</gene>
<evidence type="ECO:0000256" key="4">
    <source>
        <dbReference type="ARBA" id="ARBA00022676"/>
    </source>
</evidence>
<keyword evidence="18" id="KW-1185">Reference proteome</keyword>
<proteinExistence type="predicted"/>
<comment type="subcellular location">
    <subcellularLocation>
        <location evidence="2">Golgi apparatus membrane</location>
        <topology evidence="2">Single-pass type II membrane protein</topology>
    </subcellularLocation>
</comment>
<organism evidence="17 18">
    <name type="scientific">Leptotrombidium deliense</name>
    <dbReference type="NCBI Taxonomy" id="299467"/>
    <lineage>
        <taxon>Eukaryota</taxon>
        <taxon>Metazoa</taxon>
        <taxon>Ecdysozoa</taxon>
        <taxon>Arthropoda</taxon>
        <taxon>Chelicerata</taxon>
        <taxon>Arachnida</taxon>
        <taxon>Acari</taxon>
        <taxon>Acariformes</taxon>
        <taxon>Trombidiformes</taxon>
        <taxon>Prostigmata</taxon>
        <taxon>Anystina</taxon>
        <taxon>Parasitengona</taxon>
        <taxon>Trombiculoidea</taxon>
        <taxon>Trombiculidae</taxon>
        <taxon>Leptotrombidium</taxon>
    </lineage>
</organism>
<dbReference type="GO" id="GO:0046872">
    <property type="term" value="F:metal ion binding"/>
    <property type="evidence" value="ECO:0007669"/>
    <property type="project" value="UniProtKB-KW"/>
</dbReference>
<feature type="non-terminal residue" evidence="17">
    <location>
        <position position="1"/>
    </location>
</feature>
<evidence type="ECO:0000313" key="18">
    <source>
        <dbReference type="Proteomes" id="UP000288716"/>
    </source>
</evidence>
<keyword evidence="13" id="KW-0325">Glycoprotein</keyword>
<dbReference type="InterPro" id="IPR007754">
    <property type="entry name" value="GlcNAc_II"/>
</dbReference>
<dbReference type="PANTHER" id="PTHR12871">
    <property type="entry name" value="BETA-1,2-N-ACETYLGLUCOSAMINYLTRANSFERASE II"/>
    <property type="match status" value="1"/>
</dbReference>
<keyword evidence="14" id="KW-0464">Manganese</keyword>
<feature type="binding site" evidence="15">
    <location>
        <begin position="75"/>
        <end position="79"/>
    </location>
    <ligand>
        <name>substrate</name>
    </ligand>
</feature>
<evidence type="ECO:0000256" key="6">
    <source>
        <dbReference type="ARBA" id="ARBA00022692"/>
    </source>
</evidence>
<evidence type="ECO:0000256" key="7">
    <source>
        <dbReference type="ARBA" id="ARBA00022723"/>
    </source>
</evidence>
<dbReference type="AlphaFoldDB" id="A0A443RWS1"/>
<evidence type="ECO:0000256" key="1">
    <source>
        <dbReference type="ARBA" id="ARBA00001936"/>
    </source>
</evidence>
<dbReference type="Pfam" id="PF05060">
    <property type="entry name" value="MGAT2"/>
    <property type="match status" value="1"/>
</dbReference>
<accession>A0A443RWS1</accession>
<keyword evidence="5 17" id="KW-0808">Transferase</keyword>